<feature type="domain" description="Type VII secretion system protein EccE" evidence="8">
    <location>
        <begin position="180"/>
        <end position="269"/>
    </location>
</feature>
<keyword evidence="10" id="KW-1185">Reference proteome</keyword>
<evidence type="ECO:0000313" key="10">
    <source>
        <dbReference type="Proteomes" id="UP000708347"/>
    </source>
</evidence>
<evidence type="ECO:0000256" key="1">
    <source>
        <dbReference type="ARBA" id="ARBA00004236"/>
    </source>
</evidence>
<evidence type="ECO:0000256" key="2">
    <source>
        <dbReference type="ARBA" id="ARBA00007759"/>
    </source>
</evidence>
<gene>
    <name evidence="9" type="primary">eccE</name>
    <name evidence="9" type="ORF">FEG63_14230</name>
</gene>
<organism evidence="9 10">
    <name type="scientific">Mycolicibacterium sphagni</name>
    <dbReference type="NCBI Taxonomy" id="1786"/>
    <lineage>
        <taxon>Bacteria</taxon>
        <taxon>Bacillati</taxon>
        <taxon>Actinomycetota</taxon>
        <taxon>Actinomycetes</taxon>
        <taxon>Mycobacteriales</taxon>
        <taxon>Mycobacteriaceae</taxon>
        <taxon>Mycolicibacterium</taxon>
    </lineage>
</organism>
<feature type="transmembrane region" description="Helical" evidence="7">
    <location>
        <begin position="38"/>
        <end position="55"/>
    </location>
</feature>
<feature type="transmembrane region" description="Helical" evidence="7">
    <location>
        <begin position="12"/>
        <end position="32"/>
    </location>
</feature>
<sequence length="464" mass="50434">MRNPLRSFGLRFTVGHLTVAAVLVPPSVILLIDTPHRRWGIGLLVAAVLLTIISVRGRRITEWIAALFAWIWRHRTPLAGPSEPVVGATHMPGDHVAVRWEGDVLVALIELIPRPFTPTVIVGGRVHSDDVIDTRLVEQLLAVHCPDLEADIVSAGHRIGRTASDDAMSQYGTVIASDPAPAQRRTWVVLRADPGRTQRSSLRRDRGVPGMVRYLVASTTRIADGLASHGVDAVCSRSFDDYDRGVEISFVRERWGRIKGHNSFTSAYSASGGPDVWWAAPAAHTVTRIRVAPGSAPRSCLLLTTEGKTEKPRGFSRLSGSQRAALQGRLLVGDRHCQLPIGSAGVFIGQTANKYPVYMPFDDVDASLTLGDARTFTQFAARAAAAGGIVTLAPQFRELAALIGAEVGPQPKVVWPHATTYLEPHPGVERVTLRRNMIGTPRHRQLPVRTLSTKTEIGYESALP</sequence>
<comment type="subcellular location">
    <subcellularLocation>
        <location evidence="1">Cell membrane</location>
    </subcellularLocation>
</comment>
<evidence type="ECO:0000256" key="5">
    <source>
        <dbReference type="ARBA" id="ARBA00022989"/>
    </source>
</evidence>
<evidence type="ECO:0000256" key="4">
    <source>
        <dbReference type="ARBA" id="ARBA00022692"/>
    </source>
</evidence>
<keyword evidence="4 7" id="KW-0812">Transmembrane</keyword>
<evidence type="ECO:0000256" key="6">
    <source>
        <dbReference type="ARBA" id="ARBA00023136"/>
    </source>
</evidence>
<comment type="caution">
    <text evidence="9">The sequence shown here is derived from an EMBL/GenBank/DDBJ whole genome shotgun (WGS) entry which is preliminary data.</text>
</comment>
<evidence type="ECO:0000256" key="7">
    <source>
        <dbReference type="SAM" id="Phobius"/>
    </source>
</evidence>
<reference evidence="9 10" key="1">
    <citation type="submission" date="2019-05" db="EMBL/GenBank/DDBJ databases">
        <title>Mycolicibacterium sphagni ENV482 genome assembly.</title>
        <authorList>
            <person name="Chen W."/>
            <person name="Faulkner N.W."/>
            <person name="Hyman M.R."/>
        </authorList>
    </citation>
    <scope>NUCLEOTIDE SEQUENCE [LARGE SCALE GENOMIC DNA]</scope>
    <source>
        <strain evidence="9 10">ENV482</strain>
    </source>
</reference>
<keyword evidence="5 7" id="KW-1133">Transmembrane helix</keyword>
<evidence type="ECO:0000259" key="8">
    <source>
        <dbReference type="Pfam" id="PF11203"/>
    </source>
</evidence>
<keyword evidence="6 7" id="KW-0472">Membrane</keyword>
<proteinExistence type="inferred from homology"/>
<evidence type="ECO:0000313" key="9">
    <source>
        <dbReference type="EMBL" id="NTY60705.1"/>
    </source>
</evidence>
<dbReference type="InterPro" id="IPR050051">
    <property type="entry name" value="EccE_dom"/>
</dbReference>
<dbReference type="InterPro" id="IPR021368">
    <property type="entry name" value="T7SS_EccE"/>
</dbReference>
<dbReference type="Proteomes" id="UP000708347">
    <property type="component" value="Unassembled WGS sequence"/>
</dbReference>
<comment type="similarity">
    <text evidence="2">Belongs to the EccE family.</text>
</comment>
<dbReference type="RefSeq" id="WP_174398492.1">
    <property type="nucleotide sequence ID" value="NZ_VBSB01000008.1"/>
</dbReference>
<evidence type="ECO:0000256" key="3">
    <source>
        <dbReference type="ARBA" id="ARBA00022475"/>
    </source>
</evidence>
<name>A0ABX2K397_9MYCO</name>
<dbReference type="NCBIfam" id="TIGR03923">
    <property type="entry name" value="T7SS_EccE"/>
    <property type="match status" value="1"/>
</dbReference>
<keyword evidence="3" id="KW-1003">Cell membrane</keyword>
<dbReference type="Pfam" id="PF11203">
    <property type="entry name" value="EccE"/>
    <property type="match status" value="1"/>
</dbReference>
<protein>
    <submittedName>
        <fullName evidence="9">Type VII secretion protein EccE</fullName>
    </submittedName>
</protein>
<dbReference type="EMBL" id="VBSB01000008">
    <property type="protein sequence ID" value="NTY60705.1"/>
    <property type="molecule type" value="Genomic_DNA"/>
</dbReference>
<accession>A0ABX2K397</accession>